<accession>A0A625K200</accession>
<reference evidence="3" key="1">
    <citation type="submission" date="2019-10" db="EMBL/GenBank/DDBJ databases">
        <authorList>
            <consortium name="NARMS: The National Antimicrobial Resistance Monitoring System"/>
        </authorList>
    </citation>
    <scope>NUCLEOTIDE SEQUENCE</scope>
    <source>
        <strain evidence="3">FSIS11924444</strain>
    </source>
</reference>
<evidence type="ECO:0000256" key="1">
    <source>
        <dbReference type="SAM" id="Coils"/>
    </source>
</evidence>
<proteinExistence type="predicted"/>
<feature type="coiled-coil region" evidence="1">
    <location>
        <begin position="92"/>
        <end position="140"/>
    </location>
</feature>
<name>A0A625K200_CAMJU</name>
<sequence length="314" mass="37194">MEENNLEYIKQNFQIHYYFDDNSHSMNAFVRNAMEKDFLNFINEIGNILDIKIKLESQAREEGGLKENIIICLIGSALCYFAPAVNNILTFYLTEQNKLQNADLKLKDLELKLKELDLKLKEEELKNKKTQNEYIKKIEENHKIYRLLSNFYKKVENYEKIKKIGYQFNNSNKLIIEREQFKSFIIEENKDIETIEEAEIEIISPVLKEGKYKWRGIYNGEKIDFSMGDSGFKNAVIRQEYNFINGTTINCQLEISKTFDDYGEEIKTSYRVKKVYSIQANDISKITKFGQKRRKQKEESLEPTLFDFTKDTKD</sequence>
<feature type="region of interest" description="Disordered" evidence="2">
    <location>
        <begin position="294"/>
        <end position="314"/>
    </location>
</feature>
<comment type="caution">
    <text evidence="3">The sequence shown here is derived from an EMBL/GenBank/DDBJ whole genome shotgun (WGS) entry which is preliminary data.</text>
</comment>
<evidence type="ECO:0000256" key="2">
    <source>
        <dbReference type="SAM" id="MobiDB-lite"/>
    </source>
</evidence>
<evidence type="ECO:0000313" key="3">
    <source>
        <dbReference type="EMBL" id="ECZ8658202.1"/>
    </source>
</evidence>
<organism evidence="3">
    <name type="scientific">Campylobacter jejuni</name>
    <dbReference type="NCBI Taxonomy" id="197"/>
    <lineage>
        <taxon>Bacteria</taxon>
        <taxon>Pseudomonadati</taxon>
        <taxon>Campylobacterota</taxon>
        <taxon>Epsilonproteobacteria</taxon>
        <taxon>Campylobacterales</taxon>
        <taxon>Campylobacteraceae</taxon>
        <taxon>Campylobacter</taxon>
    </lineage>
</organism>
<protein>
    <submittedName>
        <fullName evidence="3">Uncharacterized protein</fullName>
    </submittedName>
</protein>
<dbReference type="AlphaFoldDB" id="A0A625K200"/>
<dbReference type="EMBL" id="AALICT010000006">
    <property type="protein sequence ID" value="ECZ8658202.1"/>
    <property type="molecule type" value="Genomic_DNA"/>
</dbReference>
<keyword evidence="1" id="KW-0175">Coiled coil</keyword>
<gene>
    <name evidence="3" type="ORF">F8985_04180</name>
</gene>